<dbReference type="InterPro" id="IPR013528">
    <property type="entry name" value="HMG_CoA_synth_N"/>
</dbReference>
<keyword evidence="6" id="KW-1185">Reference proteome</keyword>
<dbReference type="Gene3D" id="3.40.47.10">
    <property type="match status" value="2"/>
</dbReference>
<evidence type="ECO:0000256" key="2">
    <source>
        <dbReference type="ARBA" id="ARBA00022679"/>
    </source>
</evidence>
<proteinExistence type="inferred from homology"/>
<dbReference type="SUPFAM" id="SSF53901">
    <property type="entry name" value="Thiolase-like"/>
    <property type="match status" value="2"/>
</dbReference>
<comment type="similarity">
    <text evidence="1">Belongs to the thiolase-like superfamily. HMG-CoA synthase family.</text>
</comment>
<evidence type="ECO:0000259" key="3">
    <source>
        <dbReference type="Pfam" id="PF01154"/>
    </source>
</evidence>
<dbReference type="RefSeq" id="WP_213808531.1">
    <property type="nucleotide sequence ID" value="NZ_JAAMFK010000001.1"/>
</dbReference>
<evidence type="ECO:0000259" key="4">
    <source>
        <dbReference type="Pfam" id="PF08540"/>
    </source>
</evidence>
<dbReference type="PANTHER" id="PTHR43323:SF2">
    <property type="entry name" value="HYDROXYMETHYLGLUTARYL-COA SYNTHASE"/>
    <property type="match status" value="1"/>
</dbReference>
<dbReference type="InterPro" id="IPR013746">
    <property type="entry name" value="HMG_CoA_synt_C_dom"/>
</dbReference>
<dbReference type="NCBIfam" id="TIGR01835">
    <property type="entry name" value="HMG-CoA-S_prok"/>
    <property type="match status" value="1"/>
</dbReference>
<feature type="domain" description="Hydroxymethylglutaryl-coenzyme A synthase N-terminal" evidence="3">
    <location>
        <begin position="3"/>
        <end position="166"/>
    </location>
</feature>
<sequence length="397" mass="43606">MAVGIEGISFYTPGYSLDMVDLANARGEEPDKFTIGIGQSVQTVIPNFEDVVTMGVNAASKLLKSDADRAAVEMLLFASESGVDNSKSGAMFAKDQLGLRDSIRAIEMKQACYAGTFALMQAKDFVTLHPDKKVLVIASDIARYGLKTPGEVTQGGGAVAMLISTDPKVAVINDDSVYESKDEKDFWRPIDSDIALVDGHLSTDIYKEMFMDLWNAYKKNTGLHLPDFKGFAFHLPYTKMGKKALEQILDEVTSTKQAYFMEQLAASQFYNRYVGNLYTGSVYLSLMSLLKEAKGYQAGDRVGVFSFGSGAEAELFSLTLTQGYEDVLAEQDVQGMLDARMKLSVTEYEKVFESQKLDSSDDSETEGVALAAEGKLAAGQCYFAGWKDHYRLYKTAK</sequence>
<dbReference type="GO" id="GO:0004421">
    <property type="term" value="F:hydroxymethylglutaryl-CoA synthase activity"/>
    <property type="evidence" value="ECO:0007669"/>
    <property type="project" value="UniProtKB-EC"/>
</dbReference>
<dbReference type="EC" id="2.3.3.10" evidence="5"/>
<organism evidence="5 6">
    <name type="scientific">Fructobacillus broussonetiae</name>
    <dbReference type="NCBI Taxonomy" id="2713173"/>
    <lineage>
        <taxon>Bacteria</taxon>
        <taxon>Bacillati</taxon>
        <taxon>Bacillota</taxon>
        <taxon>Bacilli</taxon>
        <taxon>Lactobacillales</taxon>
        <taxon>Lactobacillaceae</taxon>
        <taxon>Fructobacillus</taxon>
    </lineage>
</organism>
<evidence type="ECO:0000256" key="1">
    <source>
        <dbReference type="ARBA" id="ARBA00007061"/>
    </source>
</evidence>
<dbReference type="CDD" id="cd00827">
    <property type="entry name" value="init_cond_enzymes"/>
    <property type="match status" value="1"/>
</dbReference>
<comment type="caution">
    <text evidence="5">The sequence shown here is derived from an EMBL/GenBank/DDBJ whole genome shotgun (WGS) entry which is preliminary data.</text>
</comment>
<keyword evidence="2 5" id="KW-0808">Transferase</keyword>
<dbReference type="Proteomes" id="UP001519504">
    <property type="component" value="Unassembled WGS sequence"/>
</dbReference>
<dbReference type="InterPro" id="IPR016039">
    <property type="entry name" value="Thiolase-like"/>
</dbReference>
<dbReference type="PANTHER" id="PTHR43323">
    <property type="entry name" value="3-HYDROXY-3-METHYLGLUTARYL COENZYME A SYNTHASE"/>
    <property type="match status" value="1"/>
</dbReference>
<name>A0ABS5QYM6_9LACO</name>
<accession>A0ABS5QYM6</accession>
<keyword evidence="5" id="KW-0012">Acyltransferase</keyword>
<protein>
    <submittedName>
        <fullName evidence="5">Hydroxymethylglutaryl-CoA synthase</fullName>
        <ecNumber evidence="5">2.3.3.10</ecNumber>
    </submittedName>
</protein>
<dbReference type="Pfam" id="PF01154">
    <property type="entry name" value="HMG_CoA_synt_N"/>
    <property type="match status" value="1"/>
</dbReference>
<reference evidence="5 6" key="1">
    <citation type="submission" date="2020-02" db="EMBL/GenBank/DDBJ databases">
        <title>Fructobacillus sp. isolated from paper mulberry of Taiwan.</title>
        <authorList>
            <person name="Lin S.-T."/>
        </authorList>
    </citation>
    <scope>NUCLEOTIDE SEQUENCE [LARGE SCALE GENOMIC DNA]</scope>
    <source>
        <strain evidence="5 6">M2-14</strain>
    </source>
</reference>
<dbReference type="EMBL" id="JAAMFK010000001">
    <property type="protein sequence ID" value="MBS9338250.1"/>
    <property type="molecule type" value="Genomic_DNA"/>
</dbReference>
<evidence type="ECO:0000313" key="6">
    <source>
        <dbReference type="Proteomes" id="UP001519504"/>
    </source>
</evidence>
<dbReference type="Pfam" id="PF08540">
    <property type="entry name" value="HMG_CoA_synt_C"/>
    <property type="match status" value="1"/>
</dbReference>
<feature type="domain" description="Hydroxymethylglutaryl-coenzyme A synthase C-terminal" evidence="4">
    <location>
        <begin position="255"/>
        <end position="391"/>
    </location>
</feature>
<evidence type="ECO:0000313" key="5">
    <source>
        <dbReference type="EMBL" id="MBS9338250.1"/>
    </source>
</evidence>
<gene>
    <name evidence="5" type="ORF">G6R29_01195</name>
</gene>
<dbReference type="InterPro" id="IPR011554">
    <property type="entry name" value="HMG_CoA_synthase_prok"/>
</dbReference>